<keyword evidence="6 15" id="KW-0812">Transmembrane</keyword>
<keyword evidence="13" id="KW-0594">Phospholipid biosynthesis</keyword>
<sequence>MHDRSNCNASFSLRARLASLGYAWRGLYLMGAREHNAWVHLAASIAVVGGGLVLNVSARDWCALLLAMALVWLAEAFNTAIEALCDRVEPRFDEAIRSIKDIAAGGVLIAAVAAAAIGFMTLGPPFLVLLT</sequence>
<gene>
    <name evidence="16" type="ORF">ACFFF8_00820</name>
</gene>
<comment type="subcellular location">
    <subcellularLocation>
        <location evidence="1">Cell membrane</location>
        <topology evidence="1">Multi-pass membrane protein</topology>
    </subcellularLocation>
</comment>
<dbReference type="Proteomes" id="UP001589858">
    <property type="component" value="Unassembled WGS sequence"/>
</dbReference>
<dbReference type="CDD" id="cd14265">
    <property type="entry name" value="UDPK_IM_like"/>
    <property type="match status" value="1"/>
</dbReference>
<evidence type="ECO:0000256" key="14">
    <source>
        <dbReference type="ARBA" id="ARBA00023264"/>
    </source>
</evidence>
<evidence type="ECO:0000313" key="16">
    <source>
        <dbReference type="EMBL" id="MFC0683126.1"/>
    </source>
</evidence>
<dbReference type="GO" id="GO:0016301">
    <property type="term" value="F:kinase activity"/>
    <property type="evidence" value="ECO:0007669"/>
    <property type="project" value="UniProtKB-KW"/>
</dbReference>
<dbReference type="RefSeq" id="WP_267219984.1">
    <property type="nucleotide sequence ID" value="NZ_JAPCWC010000005.1"/>
</dbReference>
<evidence type="ECO:0000256" key="15">
    <source>
        <dbReference type="SAM" id="Phobius"/>
    </source>
</evidence>
<comment type="caution">
    <text evidence="16">The sequence shown here is derived from an EMBL/GenBank/DDBJ whole genome shotgun (WGS) entry which is preliminary data.</text>
</comment>
<name>A0ABV6S1M2_9SPHN</name>
<dbReference type="InterPro" id="IPR000829">
    <property type="entry name" value="DAGK"/>
</dbReference>
<dbReference type="EC" id="2.7.1.-" evidence="16"/>
<keyword evidence="9" id="KW-0067">ATP-binding</keyword>
<feature type="transmembrane region" description="Helical" evidence="15">
    <location>
        <begin position="37"/>
        <end position="57"/>
    </location>
</feature>
<keyword evidence="11" id="KW-0443">Lipid metabolism</keyword>
<keyword evidence="12 15" id="KW-0472">Membrane</keyword>
<keyword evidence="4" id="KW-0444">Lipid biosynthesis</keyword>
<evidence type="ECO:0000313" key="17">
    <source>
        <dbReference type="Proteomes" id="UP001589858"/>
    </source>
</evidence>
<feature type="transmembrane region" description="Helical" evidence="15">
    <location>
        <begin position="63"/>
        <end position="81"/>
    </location>
</feature>
<keyword evidence="3" id="KW-1003">Cell membrane</keyword>
<dbReference type="PANTHER" id="PTHR34299:SF1">
    <property type="entry name" value="DIACYLGLYCEROL KINASE"/>
    <property type="match status" value="1"/>
</dbReference>
<comment type="similarity">
    <text evidence="2">Belongs to the bacterial diacylglycerol kinase family.</text>
</comment>
<accession>A0ABV6S1M2</accession>
<evidence type="ECO:0000256" key="10">
    <source>
        <dbReference type="ARBA" id="ARBA00022989"/>
    </source>
</evidence>
<evidence type="ECO:0000256" key="12">
    <source>
        <dbReference type="ARBA" id="ARBA00023136"/>
    </source>
</evidence>
<dbReference type="EMBL" id="JBHLTM010000006">
    <property type="protein sequence ID" value="MFC0683126.1"/>
    <property type="molecule type" value="Genomic_DNA"/>
</dbReference>
<organism evidence="16 17">
    <name type="scientific">Novosphingobium clariflavum</name>
    <dbReference type="NCBI Taxonomy" id="2029884"/>
    <lineage>
        <taxon>Bacteria</taxon>
        <taxon>Pseudomonadati</taxon>
        <taxon>Pseudomonadota</taxon>
        <taxon>Alphaproteobacteria</taxon>
        <taxon>Sphingomonadales</taxon>
        <taxon>Sphingomonadaceae</taxon>
        <taxon>Novosphingobium</taxon>
    </lineage>
</organism>
<evidence type="ECO:0000256" key="8">
    <source>
        <dbReference type="ARBA" id="ARBA00022777"/>
    </source>
</evidence>
<evidence type="ECO:0000256" key="1">
    <source>
        <dbReference type="ARBA" id="ARBA00004651"/>
    </source>
</evidence>
<dbReference type="Pfam" id="PF01219">
    <property type="entry name" value="DAGK_prokar"/>
    <property type="match status" value="1"/>
</dbReference>
<keyword evidence="17" id="KW-1185">Reference proteome</keyword>
<keyword evidence="7" id="KW-0547">Nucleotide-binding</keyword>
<reference evidence="16 17" key="1">
    <citation type="submission" date="2024-09" db="EMBL/GenBank/DDBJ databases">
        <authorList>
            <person name="Sun Q."/>
            <person name="Mori K."/>
        </authorList>
    </citation>
    <scope>NUCLEOTIDE SEQUENCE [LARGE SCALE GENOMIC DNA]</scope>
    <source>
        <strain evidence="16 17">CICC 11035S</strain>
    </source>
</reference>
<evidence type="ECO:0000256" key="9">
    <source>
        <dbReference type="ARBA" id="ARBA00022840"/>
    </source>
</evidence>
<proteinExistence type="inferred from homology"/>
<evidence type="ECO:0000256" key="13">
    <source>
        <dbReference type="ARBA" id="ARBA00023209"/>
    </source>
</evidence>
<evidence type="ECO:0000256" key="3">
    <source>
        <dbReference type="ARBA" id="ARBA00022475"/>
    </source>
</evidence>
<keyword evidence="10 15" id="KW-1133">Transmembrane helix</keyword>
<evidence type="ECO:0000256" key="2">
    <source>
        <dbReference type="ARBA" id="ARBA00005967"/>
    </source>
</evidence>
<dbReference type="InterPro" id="IPR036945">
    <property type="entry name" value="DAGK_sf"/>
</dbReference>
<keyword evidence="5 16" id="KW-0808">Transferase</keyword>
<keyword evidence="14" id="KW-1208">Phospholipid metabolism</keyword>
<evidence type="ECO:0000256" key="6">
    <source>
        <dbReference type="ARBA" id="ARBA00022692"/>
    </source>
</evidence>
<evidence type="ECO:0000256" key="5">
    <source>
        <dbReference type="ARBA" id="ARBA00022679"/>
    </source>
</evidence>
<dbReference type="PANTHER" id="PTHR34299">
    <property type="entry name" value="DIACYLGLYCEROL KINASE"/>
    <property type="match status" value="1"/>
</dbReference>
<evidence type="ECO:0000256" key="11">
    <source>
        <dbReference type="ARBA" id="ARBA00023098"/>
    </source>
</evidence>
<dbReference type="Gene3D" id="1.10.287.3610">
    <property type="match status" value="1"/>
</dbReference>
<feature type="transmembrane region" description="Helical" evidence="15">
    <location>
        <begin position="102"/>
        <end position="122"/>
    </location>
</feature>
<evidence type="ECO:0000256" key="4">
    <source>
        <dbReference type="ARBA" id="ARBA00022516"/>
    </source>
</evidence>
<keyword evidence="8 16" id="KW-0418">Kinase</keyword>
<evidence type="ECO:0000256" key="7">
    <source>
        <dbReference type="ARBA" id="ARBA00022741"/>
    </source>
</evidence>
<protein>
    <submittedName>
        <fullName evidence="16">Diacylglycerol kinase family protein</fullName>
        <ecNumber evidence="16">2.7.1.-</ecNumber>
    </submittedName>
</protein>
<dbReference type="InterPro" id="IPR033717">
    <property type="entry name" value="UDPK"/>
</dbReference>